<dbReference type="RefSeq" id="XP_009028304.1">
    <property type="nucleotide sequence ID" value="XM_009030056.1"/>
</dbReference>
<dbReference type="KEGG" id="hro:HELRODRAFT_180767"/>
<organism evidence="5 6">
    <name type="scientific">Helobdella robusta</name>
    <name type="common">Californian leech</name>
    <dbReference type="NCBI Taxonomy" id="6412"/>
    <lineage>
        <taxon>Eukaryota</taxon>
        <taxon>Metazoa</taxon>
        <taxon>Spiralia</taxon>
        <taxon>Lophotrochozoa</taxon>
        <taxon>Annelida</taxon>
        <taxon>Clitellata</taxon>
        <taxon>Hirudinea</taxon>
        <taxon>Rhynchobdellida</taxon>
        <taxon>Glossiphoniidae</taxon>
        <taxon>Helobdella</taxon>
    </lineage>
</organism>
<reference evidence="5" key="3">
    <citation type="submission" date="2015-06" db="UniProtKB">
        <authorList>
            <consortium name="EnsemblMetazoa"/>
        </authorList>
    </citation>
    <scope>IDENTIFICATION</scope>
</reference>
<reference evidence="4 6" key="2">
    <citation type="journal article" date="2013" name="Nature">
        <title>Insights into bilaterian evolution from three spiralian genomes.</title>
        <authorList>
            <person name="Simakov O."/>
            <person name="Marletaz F."/>
            <person name="Cho S.J."/>
            <person name="Edsinger-Gonzales E."/>
            <person name="Havlak P."/>
            <person name="Hellsten U."/>
            <person name="Kuo D.H."/>
            <person name="Larsson T."/>
            <person name="Lv J."/>
            <person name="Arendt D."/>
            <person name="Savage R."/>
            <person name="Osoegawa K."/>
            <person name="de Jong P."/>
            <person name="Grimwood J."/>
            <person name="Chapman J.A."/>
            <person name="Shapiro H."/>
            <person name="Aerts A."/>
            <person name="Otillar R.P."/>
            <person name="Terry A.Y."/>
            <person name="Boore J.L."/>
            <person name="Grigoriev I.V."/>
            <person name="Lindberg D.R."/>
            <person name="Seaver E.C."/>
            <person name="Weisblat D.A."/>
            <person name="Putnam N.H."/>
            <person name="Rokhsar D.S."/>
        </authorList>
    </citation>
    <scope>NUCLEOTIDE SEQUENCE</scope>
</reference>
<keyword evidence="1" id="KW-0694">RNA-binding</keyword>
<dbReference type="Pfam" id="PF00013">
    <property type="entry name" value="KH_1"/>
    <property type="match status" value="1"/>
</dbReference>
<dbReference type="GO" id="GO:0003723">
    <property type="term" value="F:RNA binding"/>
    <property type="evidence" value="ECO:0007669"/>
    <property type="project" value="UniProtKB-UniRule"/>
</dbReference>
<dbReference type="CTD" id="20207841"/>
<feature type="compositionally biased region" description="Acidic residues" evidence="2">
    <location>
        <begin position="145"/>
        <end position="162"/>
    </location>
</feature>
<protein>
    <recommendedName>
        <fullName evidence="3">K Homology domain-containing protein</fullName>
    </recommendedName>
</protein>
<sequence>MAFVEIVISGKHAYDIQKLKTAVSRTKTTDTNVSIRSIIRDDVTVLRIEGHPESVASAKVKVVEMLEKLENEETKEITLDHKLHKKIIGQNGEQIKQISSKFPDVSINFPPAIKKGDIVTLKGPKQEVDLCCKYLEIFAQDLASDDNDVSDDDYDVSDDDNDDHNKEWS</sequence>
<dbReference type="Gene3D" id="3.30.1370.10">
    <property type="entry name" value="K Homology domain, type 1"/>
    <property type="match status" value="1"/>
</dbReference>
<keyword evidence="6" id="KW-1185">Reference proteome</keyword>
<reference evidence="6" key="1">
    <citation type="submission" date="2012-12" db="EMBL/GenBank/DDBJ databases">
        <authorList>
            <person name="Hellsten U."/>
            <person name="Grimwood J."/>
            <person name="Chapman J.A."/>
            <person name="Shapiro H."/>
            <person name="Aerts A."/>
            <person name="Otillar R.P."/>
            <person name="Terry A.Y."/>
            <person name="Boore J.L."/>
            <person name="Simakov O."/>
            <person name="Marletaz F."/>
            <person name="Cho S.-J."/>
            <person name="Edsinger-Gonzales E."/>
            <person name="Havlak P."/>
            <person name="Kuo D.-H."/>
            <person name="Larsson T."/>
            <person name="Lv J."/>
            <person name="Arendt D."/>
            <person name="Savage R."/>
            <person name="Osoegawa K."/>
            <person name="de Jong P."/>
            <person name="Lindberg D.R."/>
            <person name="Seaver E.C."/>
            <person name="Weisblat D.A."/>
            <person name="Putnam N.H."/>
            <person name="Grigoriev I.V."/>
            <person name="Rokhsar D.S."/>
        </authorList>
    </citation>
    <scope>NUCLEOTIDE SEQUENCE</scope>
</reference>
<dbReference type="EMBL" id="AMQM01007347">
    <property type="status" value="NOT_ANNOTATED_CDS"/>
    <property type="molecule type" value="Genomic_DNA"/>
</dbReference>
<dbReference type="eggNOG" id="KOG2208">
    <property type="taxonomic scope" value="Eukaryota"/>
</dbReference>
<dbReference type="InterPro" id="IPR036612">
    <property type="entry name" value="KH_dom_type_1_sf"/>
</dbReference>
<name>T1FG92_HELRO</name>
<feature type="domain" description="K Homology" evidence="3">
    <location>
        <begin position="71"/>
        <end position="140"/>
    </location>
</feature>
<evidence type="ECO:0000256" key="1">
    <source>
        <dbReference type="PROSITE-ProRule" id="PRU00117"/>
    </source>
</evidence>
<dbReference type="EMBL" id="KB097599">
    <property type="protein sequence ID" value="ESN93672.1"/>
    <property type="molecule type" value="Genomic_DNA"/>
</dbReference>
<dbReference type="InterPro" id="IPR004087">
    <property type="entry name" value="KH_dom"/>
</dbReference>
<dbReference type="GeneID" id="20207841"/>
<gene>
    <name evidence="5" type="primary">20207841</name>
    <name evidence="4" type="ORF">HELRODRAFT_180767</name>
</gene>
<evidence type="ECO:0000313" key="6">
    <source>
        <dbReference type="Proteomes" id="UP000015101"/>
    </source>
</evidence>
<dbReference type="InterPro" id="IPR004088">
    <property type="entry name" value="KH_dom_type_1"/>
</dbReference>
<accession>T1FG92</accession>
<evidence type="ECO:0000313" key="4">
    <source>
        <dbReference type="EMBL" id="ESN93672.1"/>
    </source>
</evidence>
<dbReference type="SMART" id="SM00322">
    <property type="entry name" value="KH"/>
    <property type="match status" value="1"/>
</dbReference>
<dbReference type="SUPFAM" id="SSF54791">
    <property type="entry name" value="Eukaryotic type KH-domain (KH-domain type I)"/>
    <property type="match status" value="1"/>
</dbReference>
<evidence type="ECO:0000259" key="3">
    <source>
        <dbReference type="SMART" id="SM00322"/>
    </source>
</evidence>
<proteinExistence type="predicted"/>
<dbReference type="InParanoid" id="T1FG92"/>
<evidence type="ECO:0000313" key="5">
    <source>
        <dbReference type="EnsemblMetazoa" id="HelroP180767"/>
    </source>
</evidence>
<dbReference type="HOGENOM" id="CLU_1580245_0_0_1"/>
<dbReference type="EnsemblMetazoa" id="HelroT180767">
    <property type="protein sequence ID" value="HelroP180767"/>
    <property type="gene ID" value="HelroG180767"/>
</dbReference>
<dbReference type="OrthoDB" id="10027144at2759"/>
<feature type="region of interest" description="Disordered" evidence="2">
    <location>
        <begin position="145"/>
        <end position="169"/>
    </location>
</feature>
<dbReference type="AlphaFoldDB" id="T1FG92"/>
<dbReference type="PROSITE" id="PS50084">
    <property type="entry name" value="KH_TYPE_1"/>
    <property type="match status" value="1"/>
</dbReference>
<dbReference type="Proteomes" id="UP000015101">
    <property type="component" value="Unassembled WGS sequence"/>
</dbReference>
<dbReference type="STRING" id="6412.T1FG92"/>
<evidence type="ECO:0000256" key="2">
    <source>
        <dbReference type="SAM" id="MobiDB-lite"/>
    </source>
</evidence>